<reference evidence="1 2" key="1">
    <citation type="submission" date="2017-02" db="EMBL/GenBank/DDBJ databases">
        <title>The new phylogeny of genus Mycobacterium.</title>
        <authorList>
            <person name="Tortoli E."/>
            <person name="Trovato A."/>
            <person name="Cirillo D.M."/>
        </authorList>
    </citation>
    <scope>NUCLEOTIDE SEQUENCE [LARGE SCALE GENOMIC DNA]</scope>
    <source>
        <strain evidence="1 2">DSM 45000</strain>
    </source>
</reference>
<proteinExistence type="predicted"/>
<accession>A0A1X0IEU7</accession>
<dbReference type="EMBL" id="MVIE01000004">
    <property type="protein sequence ID" value="ORB45382.1"/>
    <property type="molecule type" value="Genomic_DNA"/>
</dbReference>
<dbReference type="STRING" id="590652.BST39_03905"/>
<dbReference type="RefSeq" id="WP_083169303.1">
    <property type="nucleotide sequence ID" value="NZ_AP022619.1"/>
</dbReference>
<evidence type="ECO:0000313" key="2">
    <source>
        <dbReference type="Proteomes" id="UP000192513"/>
    </source>
</evidence>
<evidence type="ECO:0000313" key="1">
    <source>
        <dbReference type="EMBL" id="ORB45382.1"/>
    </source>
</evidence>
<dbReference type="OrthoDB" id="286404at2"/>
<comment type="caution">
    <text evidence="1">The sequence shown here is derived from an EMBL/GenBank/DDBJ whole genome shotgun (WGS) entry which is preliminary data.</text>
</comment>
<sequence length="74" mass="8070">MPVRLDRAPDLRDNAYVALFLASNESAYMSSRVLHSADGGQFVRTSIMFPAGLGQSEDITAGALPDDLRETIDR</sequence>
<protein>
    <submittedName>
        <fullName evidence="1">Uncharacterized protein</fullName>
    </submittedName>
</protein>
<dbReference type="Proteomes" id="UP000192513">
    <property type="component" value="Unassembled WGS sequence"/>
</dbReference>
<keyword evidence="2" id="KW-1185">Reference proteome</keyword>
<gene>
    <name evidence="1" type="ORF">BST39_03905</name>
</gene>
<dbReference type="AlphaFoldDB" id="A0A1X0IEU7"/>
<organism evidence="1 2">
    <name type="scientific">Mycobacterium paraseoulense</name>
    <dbReference type="NCBI Taxonomy" id="590652"/>
    <lineage>
        <taxon>Bacteria</taxon>
        <taxon>Bacillati</taxon>
        <taxon>Actinomycetota</taxon>
        <taxon>Actinomycetes</taxon>
        <taxon>Mycobacteriales</taxon>
        <taxon>Mycobacteriaceae</taxon>
        <taxon>Mycobacterium</taxon>
    </lineage>
</organism>
<name>A0A1X0IEU7_9MYCO</name>